<protein>
    <submittedName>
        <fullName evidence="2">Uncharacterized protein</fullName>
    </submittedName>
</protein>
<dbReference type="Proteomes" id="UP000279194">
    <property type="component" value="Unassembled WGS sequence"/>
</dbReference>
<reference evidence="2 3" key="1">
    <citation type="submission" date="2018-10" db="EMBL/GenBank/DDBJ databases">
        <title>Streptococcus hillyeri sp. nov., isolated from equine tracheal sample.</title>
        <authorList>
            <person name="Macfadyen A.C."/>
            <person name="Waller A."/>
            <person name="Paterson G.K."/>
        </authorList>
    </citation>
    <scope>NUCLEOTIDE SEQUENCE [LARGE SCALE GENOMIC DNA]</scope>
    <source>
        <strain evidence="2 3">28462</strain>
    </source>
</reference>
<name>A0A3L9DR49_9STRE</name>
<dbReference type="AlphaFoldDB" id="A0A3L9DR49"/>
<keyword evidence="1" id="KW-0812">Transmembrane</keyword>
<keyword evidence="1" id="KW-1133">Transmembrane helix</keyword>
<organism evidence="2 3">
    <name type="scientific">Streptococcus hillyeri</name>
    <dbReference type="NCBI Taxonomy" id="2282420"/>
    <lineage>
        <taxon>Bacteria</taxon>
        <taxon>Bacillati</taxon>
        <taxon>Bacillota</taxon>
        <taxon>Bacilli</taxon>
        <taxon>Lactobacillales</taxon>
        <taxon>Streptococcaceae</taxon>
        <taxon>Streptococcus</taxon>
    </lineage>
</organism>
<proteinExistence type="predicted"/>
<keyword evidence="1" id="KW-0472">Membrane</keyword>
<comment type="caution">
    <text evidence="2">The sequence shown here is derived from an EMBL/GenBank/DDBJ whole genome shotgun (WGS) entry which is preliminary data.</text>
</comment>
<dbReference type="OrthoDB" id="9882699at2"/>
<evidence type="ECO:0000313" key="3">
    <source>
        <dbReference type="Proteomes" id="UP000279194"/>
    </source>
</evidence>
<sequence>MLQLIRRIDKQIEVSFNHLPWFLRYTVGILFFLAIMWFISEWWPKIYEVGNEFGRELYRYFHK</sequence>
<dbReference type="RefSeq" id="WP_142925597.1">
    <property type="nucleotide sequence ID" value="NZ_RCVM01000013.1"/>
</dbReference>
<feature type="transmembrane region" description="Helical" evidence="1">
    <location>
        <begin position="21"/>
        <end position="39"/>
    </location>
</feature>
<accession>A0A3L9DR49</accession>
<evidence type="ECO:0000313" key="2">
    <source>
        <dbReference type="EMBL" id="RLY02688.1"/>
    </source>
</evidence>
<gene>
    <name evidence="2" type="ORF">EAF07_07215</name>
</gene>
<evidence type="ECO:0000256" key="1">
    <source>
        <dbReference type="SAM" id="Phobius"/>
    </source>
</evidence>
<keyword evidence="3" id="KW-1185">Reference proteome</keyword>
<dbReference type="EMBL" id="RCVM01000013">
    <property type="protein sequence ID" value="RLY02688.1"/>
    <property type="molecule type" value="Genomic_DNA"/>
</dbReference>